<accession>A0A0A1V6F0</accession>
<organism evidence="2 3">
    <name type="scientific">Metarhizium robertsii</name>
    <dbReference type="NCBI Taxonomy" id="568076"/>
    <lineage>
        <taxon>Eukaryota</taxon>
        <taxon>Fungi</taxon>
        <taxon>Dikarya</taxon>
        <taxon>Ascomycota</taxon>
        <taxon>Pezizomycotina</taxon>
        <taxon>Sordariomycetes</taxon>
        <taxon>Hypocreomycetidae</taxon>
        <taxon>Hypocreales</taxon>
        <taxon>Clavicipitaceae</taxon>
        <taxon>Metarhizium</taxon>
    </lineage>
</organism>
<dbReference type="AlphaFoldDB" id="A0A0A1V6F0"/>
<dbReference type="Proteomes" id="UP000030151">
    <property type="component" value="Unassembled WGS sequence"/>
</dbReference>
<feature type="region of interest" description="Disordered" evidence="1">
    <location>
        <begin position="29"/>
        <end position="67"/>
    </location>
</feature>
<proteinExistence type="predicted"/>
<sequence length="105" mass="11146">MHCKTRVQLRSMAAQSGVQQVLVDHLTIQPDAGPKLRSRPGNAAAGAESRRAPSSVGPRGPKMASSCGLHGQAQLDNMGLGMRKLEPGRLNRFLRATTSDEAQDG</sequence>
<protein>
    <submittedName>
        <fullName evidence="2">Uncharacterized protein</fullName>
    </submittedName>
</protein>
<gene>
    <name evidence="2" type="ORF">X797_000539</name>
</gene>
<reference evidence="2 3" key="1">
    <citation type="submission" date="2014-02" db="EMBL/GenBank/DDBJ databases">
        <title>The genome sequence of the entomopathogenic fungus Metarhizium robertsii ARSEF 2575.</title>
        <authorList>
            <person name="Giuliano Garisto Donzelli B."/>
            <person name="Roe B.A."/>
            <person name="Macmil S.L."/>
            <person name="Krasnoff S.B."/>
            <person name="Gibson D.M."/>
        </authorList>
    </citation>
    <scope>NUCLEOTIDE SEQUENCE [LARGE SCALE GENOMIC DNA]</scope>
    <source>
        <strain evidence="2 3">ARSEF 2575</strain>
    </source>
</reference>
<dbReference type="EMBL" id="JELW01000001">
    <property type="protein sequence ID" value="EXV05822.1"/>
    <property type="molecule type" value="Genomic_DNA"/>
</dbReference>
<dbReference type="HOGENOM" id="CLU_2237227_0_0_1"/>
<name>A0A0A1V6F0_9HYPO</name>
<evidence type="ECO:0000256" key="1">
    <source>
        <dbReference type="SAM" id="MobiDB-lite"/>
    </source>
</evidence>
<evidence type="ECO:0000313" key="2">
    <source>
        <dbReference type="EMBL" id="EXV05822.1"/>
    </source>
</evidence>
<comment type="caution">
    <text evidence="2">The sequence shown here is derived from an EMBL/GenBank/DDBJ whole genome shotgun (WGS) entry which is preliminary data.</text>
</comment>
<evidence type="ECO:0000313" key="3">
    <source>
        <dbReference type="Proteomes" id="UP000030151"/>
    </source>
</evidence>